<accession>A0A0H5Q3H4</accession>
<name>A0A0H5Q3H4_9ZZZZ</name>
<feature type="region of interest" description="Disordered" evidence="1">
    <location>
        <begin position="112"/>
        <end position="166"/>
    </location>
</feature>
<sequence>MLPGDAPKETILPTLKPRITITLNEHQYAVLSSLSGLQKASMSSIVVDLLDTTLPVLERLADVLQNAVSAPQNVLDEIRRTAQIAERDIAQMGSPITGLLDELLVKTSGMETYRPRPSAAGTDSIPDAKPPTSNRGVRNAPPASENRSISSSKSRSSVDSNGRAKK</sequence>
<organism evidence="2">
    <name type="scientific">uncultured prokaryote</name>
    <dbReference type="NCBI Taxonomy" id="198431"/>
    <lineage>
        <taxon>unclassified sequences</taxon>
        <taxon>environmental samples</taxon>
    </lineage>
</organism>
<keyword evidence="2" id="KW-0614">Plasmid</keyword>
<dbReference type="AlphaFoldDB" id="A0A0H5Q3H4"/>
<geneLocation type="plasmid" evidence="2">
    <name>pRGFK1087</name>
</geneLocation>
<reference evidence="2" key="2">
    <citation type="submission" date="2015-07" db="EMBL/GenBank/DDBJ databases">
        <title>Plasmids, circular viruses and viroids from rat gut.</title>
        <authorList>
            <person name="Jorgensen T.J."/>
            <person name="Hansen M.A."/>
            <person name="Xu Z."/>
            <person name="Tabak M.A."/>
            <person name="Sorensen S.J."/>
            <person name="Hansen L.H."/>
        </authorList>
    </citation>
    <scope>NUCLEOTIDE SEQUENCE</scope>
    <source>
        <plasmid evidence="2">pRGFK1087</plasmid>
    </source>
</reference>
<protein>
    <submittedName>
        <fullName evidence="2">Uncharacterized protein</fullName>
    </submittedName>
</protein>
<dbReference type="EMBL" id="LN853668">
    <property type="protein sequence ID" value="CRY96433.1"/>
    <property type="molecule type" value="Genomic_DNA"/>
</dbReference>
<evidence type="ECO:0000256" key="1">
    <source>
        <dbReference type="SAM" id="MobiDB-lite"/>
    </source>
</evidence>
<feature type="compositionally biased region" description="Low complexity" evidence="1">
    <location>
        <begin position="144"/>
        <end position="160"/>
    </location>
</feature>
<reference evidence="2" key="1">
    <citation type="submission" date="2015-06" db="EMBL/GenBank/DDBJ databases">
        <authorList>
            <person name="Joergensen T."/>
        </authorList>
    </citation>
    <scope>NUCLEOTIDE SEQUENCE</scope>
    <source>
        <plasmid evidence="2">pRGFK1087</plasmid>
    </source>
</reference>
<proteinExistence type="predicted"/>
<evidence type="ECO:0000313" key="2">
    <source>
        <dbReference type="EMBL" id="CRY96433.1"/>
    </source>
</evidence>